<organism evidence="1">
    <name type="scientific">Arion vulgaris</name>
    <dbReference type="NCBI Taxonomy" id="1028688"/>
    <lineage>
        <taxon>Eukaryota</taxon>
        <taxon>Metazoa</taxon>
        <taxon>Spiralia</taxon>
        <taxon>Lophotrochozoa</taxon>
        <taxon>Mollusca</taxon>
        <taxon>Gastropoda</taxon>
        <taxon>Heterobranchia</taxon>
        <taxon>Euthyneura</taxon>
        <taxon>Panpulmonata</taxon>
        <taxon>Eupulmonata</taxon>
        <taxon>Stylommatophora</taxon>
        <taxon>Helicina</taxon>
        <taxon>Arionoidea</taxon>
        <taxon>Arionidae</taxon>
        <taxon>Arion</taxon>
    </lineage>
</organism>
<sequence>MLLILQKSGYAGQKGERYCSGSTDNVSKQQRFLTQPMYRTQNMVLRAQTEEAINNVGFFQSGNSFDAG</sequence>
<proteinExistence type="predicted"/>
<reference evidence="1" key="1">
    <citation type="submission" date="2014-12" db="EMBL/GenBank/DDBJ databases">
        <title>Insight into the proteome of Arion vulgaris.</title>
        <authorList>
            <person name="Aradska J."/>
            <person name="Bulat T."/>
            <person name="Smidak R."/>
            <person name="Sarate P."/>
            <person name="Gangsoo J."/>
            <person name="Sialana F."/>
            <person name="Bilban M."/>
            <person name="Lubec G."/>
        </authorList>
    </citation>
    <scope>NUCLEOTIDE SEQUENCE</scope>
    <source>
        <tissue evidence="1">Skin</tissue>
    </source>
</reference>
<dbReference type="AlphaFoldDB" id="A0A0B6YJ92"/>
<evidence type="ECO:0000313" key="1">
    <source>
        <dbReference type="EMBL" id="CEK56234.1"/>
    </source>
</evidence>
<dbReference type="EMBL" id="HACG01009369">
    <property type="protein sequence ID" value="CEK56234.1"/>
    <property type="molecule type" value="Transcribed_RNA"/>
</dbReference>
<name>A0A0B6YJ92_9EUPU</name>
<gene>
    <name evidence="1" type="primary">ORF27145</name>
</gene>
<protein>
    <submittedName>
        <fullName evidence="1">Uncharacterized protein</fullName>
    </submittedName>
</protein>
<accession>A0A0B6YJ92</accession>